<dbReference type="InterPro" id="IPR002176">
    <property type="entry name" value="X-over_junc_endoDNase_RuvC"/>
</dbReference>
<dbReference type="GO" id="GO:0006310">
    <property type="term" value="P:DNA recombination"/>
    <property type="evidence" value="ECO:0007669"/>
    <property type="project" value="UniProtKB-KW"/>
</dbReference>
<organism evidence="7">
    <name type="scientific">uncultured Caudovirales phage</name>
    <dbReference type="NCBI Taxonomy" id="2100421"/>
    <lineage>
        <taxon>Viruses</taxon>
        <taxon>Duplodnaviria</taxon>
        <taxon>Heunggongvirae</taxon>
        <taxon>Uroviricota</taxon>
        <taxon>Caudoviricetes</taxon>
        <taxon>Peduoviridae</taxon>
        <taxon>Maltschvirus</taxon>
        <taxon>Maltschvirus maltsch</taxon>
    </lineage>
</organism>
<dbReference type="GO" id="GO:0003677">
    <property type="term" value="F:DNA binding"/>
    <property type="evidence" value="ECO:0007669"/>
    <property type="project" value="UniProtKB-KW"/>
</dbReference>
<keyword evidence="4" id="KW-0238">DNA-binding</keyword>
<evidence type="ECO:0000256" key="3">
    <source>
        <dbReference type="ARBA" id="ARBA00022842"/>
    </source>
</evidence>
<evidence type="ECO:0000256" key="5">
    <source>
        <dbReference type="ARBA" id="ARBA00023172"/>
    </source>
</evidence>
<dbReference type="SUPFAM" id="SSF53098">
    <property type="entry name" value="Ribonuclease H-like"/>
    <property type="match status" value="1"/>
</dbReference>
<keyword evidence="6" id="KW-0234">DNA repair</keyword>
<dbReference type="GO" id="GO:0004520">
    <property type="term" value="F:DNA endonuclease activity"/>
    <property type="evidence" value="ECO:0007669"/>
    <property type="project" value="InterPro"/>
</dbReference>
<accession>A0A6J5RY94</accession>
<dbReference type="EMBL" id="LR797252">
    <property type="protein sequence ID" value="CAB4197074.1"/>
    <property type="molecule type" value="Genomic_DNA"/>
</dbReference>
<sequence length="185" mass="21002">MSKILSFDISSTTIGWAILNIDDMSGKISLVMVDYIKPIKKGTIIERIVHTRDKIKIIIDKVKPDHIVIEDIIQFMQGASTAKTIIMLTTFNRMIGLLSYDYLQKNPQLFNVMSIRHGLKINKIFPKKEDMPELVAKHLGITFPYQKNKKGKIIAENCDMADAIAVGLYYSFLLTGKIKSKVKKV</sequence>
<keyword evidence="5" id="KW-0233">DNA recombination</keyword>
<dbReference type="InterPro" id="IPR036397">
    <property type="entry name" value="RNaseH_sf"/>
</dbReference>
<dbReference type="GO" id="GO:0006281">
    <property type="term" value="P:DNA repair"/>
    <property type="evidence" value="ECO:0007669"/>
    <property type="project" value="UniProtKB-KW"/>
</dbReference>
<name>A0A6J5RY94_9CAUD</name>
<proteinExistence type="inferred from homology"/>
<gene>
    <name evidence="7" type="ORF">UFOVP1290_594</name>
</gene>
<evidence type="ECO:0000256" key="1">
    <source>
        <dbReference type="ARBA" id="ARBA00009518"/>
    </source>
</evidence>
<keyword evidence="3" id="KW-0460">Magnesium</keyword>
<dbReference type="InterPro" id="IPR012337">
    <property type="entry name" value="RNaseH-like_sf"/>
</dbReference>
<evidence type="ECO:0000256" key="6">
    <source>
        <dbReference type="ARBA" id="ARBA00023204"/>
    </source>
</evidence>
<dbReference type="Gene3D" id="3.30.420.10">
    <property type="entry name" value="Ribonuclease H-like superfamily/Ribonuclease H"/>
    <property type="match status" value="1"/>
</dbReference>
<dbReference type="Pfam" id="PF02075">
    <property type="entry name" value="RuvC"/>
    <property type="match status" value="1"/>
</dbReference>
<evidence type="ECO:0000256" key="4">
    <source>
        <dbReference type="ARBA" id="ARBA00023125"/>
    </source>
</evidence>
<evidence type="ECO:0000256" key="2">
    <source>
        <dbReference type="ARBA" id="ARBA00022763"/>
    </source>
</evidence>
<comment type="similarity">
    <text evidence="1">Belongs to the RuvC family.</text>
</comment>
<evidence type="ECO:0000313" key="7">
    <source>
        <dbReference type="EMBL" id="CAB4197074.1"/>
    </source>
</evidence>
<reference evidence="7" key="1">
    <citation type="submission" date="2020-05" db="EMBL/GenBank/DDBJ databases">
        <authorList>
            <person name="Chiriac C."/>
            <person name="Salcher M."/>
            <person name="Ghai R."/>
            <person name="Kavagutti S V."/>
        </authorList>
    </citation>
    <scope>NUCLEOTIDE SEQUENCE</scope>
</reference>
<keyword evidence="2" id="KW-0227">DNA damage</keyword>
<protein>
    <submittedName>
        <fullName evidence="7">RuvC Crossover junction endodeoxyribonuclease RuvC</fullName>
    </submittedName>
</protein>